<dbReference type="EMBL" id="JAUIZM010000008">
    <property type="protein sequence ID" value="KAK1369371.1"/>
    <property type="molecule type" value="Genomic_DNA"/>
</dbReference>
<gene>
    <name evidence="2" type="ORF">POM88_035463</name>
</gene>
<comment type="caution">
    <text evidence="2">The sequence shown here is derived from an EMBL/GenBank/DDBJ whole genome shotgun (WGS) entry which is preliminary data.</text>
</comment>
<name>A0AAD8HMI6_9APIA</name>
<feature type="region of interest" description="Disordered" evidence="1">
    <location>
        <begin position="113"/>
        <end position="140"/>
    </location>
</feature>
<dbReference type="AlphaFoldDB" id="A0AAD8HMI6"/>
<evidence type="ECO:0000313" key="2">
    <source>
        <dbReference type="EMBL" id="KAK1369371.1"/>
    </source>
</evidence>
<accession>A0AAD8HMI6</accession>
<reference evidence="2" key="1">
    <citation type="submission" date="2023-02" db="EMBL/GenBank/DDBJ databases">
        <title>Genome of toxic invasive species Heracleum sosnowskyi carries increased number of genes despite the absence of recent whole-genome duplications.</title>
        <authorList>
            <person name="Schelkunov M."/>
            <person name="Shtratnikova V."/>
            <person name="Makarenko M."/>
            <person name="Klepikova A."/>
            <person name="Omelchenko D."/>
            <person name="Novikova G."/>
            <person name="Obukhova E."/>
            <person name="Bogdanov V."/>
            <person name="Penin A."/>
            <person name="Logacheva M."/>
        </authorList>
    </citation>
    <scope>NUCLEOTIDE SEQUENCE</scope>
    <source>
        <strain evidence="2">Hsosn_3</strain>
        <tissue evidence="2">Leaf</tissue>
    </source>
</reference>
<dbReference type="Proteomes" id="UP001237642">
    <property type="component" value="Unassembled WGS sequence"/>
</dbReference>
<sequence length="140" mass="16580">MVNPMGYDLEMWVLRVANHSFSWDKKFTIKAENERRFMHMGFLSSNKLVLKRHIQPKPYLNEYFLFDVETELKVKYTLPVRPSERVQKQLYIFLNGLTESLVLLNGTTTPCTKMQPSSTNATSEYKESRKRKRSQTAFFM</sequence>
<organism evidence="2 3">
    <name type="scientific">Heracleum sosnowskyi</name>
    <dbReference type="NCBI Taxonomy" id="360622"/>
    <lineage>
        <taxon>Eukaryota</taxon>
        <taxon>Viridiplantae</taxon>
        <taxon>Streptophyta</taxon>
        <taxon>Embryophyta</taxon>
        <taxon>Tracheophyta</taxon>
        <taxon>Spermatophyta</taxon>
        <taxon>Magnoliopsida</taxon>
        <taxon>eudicotyledons</taxon>
        <taxon>Gunneridae</taxon>
        <taxon>Pentapetalae</taxon>
        <taxon>asterids</taxon>
        <taxon>campanulids</taxon>
        <taxon>Apiales</taxon>
        <taxon>Apiaceae</taxon>
        <taxon>Apioideae</taxon>
        <taxon>apioid superclade</taxon>
        <taxon>Tordylieae</taxon>
        <taxon>Tordyliinae</taxon>
        <taxon>Heracleum</taxon>
    </lineage>
</organism>
<protein>
    <submittedName>
        <fullName evidence="2">Uncharacterized protein</fullName>
    </submittedName>
</protein>
<reference evidence="2" key="2">
    <citation type="submission" date="2023-05" db="EMBL/GenBank/DDBJ databases">
        <authorList>
            <person name="Schelkunov M.I."/>
        </authorList>
    </citation>
    <scope>NUCLEOTIDE SEQUENCE</scope>
    <source>
        <strain evidence="2">Hsosn_3</strain>
        <tissue evidence="2">Leaf</tissue>
    </source>
</reference>
<keyword evidence="3" id="KW-1185">Reference proteome</keyword>
<evidence type="ECO:0000256" key="1">
    <source>
        <dbReference type="SAM" id="MobiDB-lite"/>
    </source>
</evidence>
<evidence type="ECO:0000313" key="3">
    <source>
        <dbReference type="Proteomes" id="UP001237642"/>
    </source>
</evidence>
<feature type="compositionally biased region" description="Polar residues" evidence="1">
    <location>
        <begin position="113"/>
        <end position="123"/>
    </location>
</feature>
<proteinExistence type="predicted"/>